<protein>
    <submittedName>
        <fullName evidence="6">DnrE protein</fullName>
    </submittedName>
</protein>
<name>A0A0B3BZ84_9PSED</name>
<dbReference type="Gene3D" id="1.10.10.10">
    <property type="entry name" value="Winged helix-like DNA-binding domain superfamily/Winged helix DNA-binding domain"/>
    <property type="match status" value="1"/>
</dbReference>
<dbReference type="CDD" id="cd00038">
    <property type="entry name" value="CAP_ED"/>
    <property type="match status" value="1"/>
</dbReference>
<evidence type="ECO:0000259" key="4">
    <source>
        <dbReference type="PROSITE" id="PS50042"/>
    </source>
</evidence>
<comment type="caution">
    <text evidence="6">The sequence shown here is derived from an EMBL/GenBank/DDBJ whole genome shotgun (WGS) entry which is preliminary data.</text>
</comment>
<dbReference type="InterPro" id="IPR036390">
    <property type="entry name" value="WH_DNA-bd_sf"/>
</dbReference>
<dbReference type="PROSITE" id="PS50042">
    <property type="entry name" value="CNMP_BINDING_3"/>
    <property type="match status" value="1"/>
</dbReference>
<evidence type="ECO:0000256" key="1">
    <source>
        <dbReference type="ARBA" id="ARBA00023015"/>
    </source>
</evidence>
<reference evidence="6 7" key="1">
    <citation type="submission" date="2014-11" db="EMBL/GenBank/DDBJ databases">
        <title>Genome sequence of Pseudomonas tuomuerensis JCM 14085.</title>
        <authorList>
            <person name="Shin S.-K."/>
            <person name="Yi H."/>
        </authorList>
    </citation>
    <scope>NUCLEOTIDE SEQUENCE [LARGE SCALE GENOMIC DNA]</scope>
    <source>
        <strain evidence="6 7">JCM 14085</strain>
    </source>
</reference>
<evidence type="ECO:0000313" key="6">
    <source>
        <dbReference type="EMBL" id="KHO66391.1"/>
    </source>
</evidence>
<dbReference type="GO" id="GO:0003677">
    <property type="term" value="F:DNA binding"/>
    <property type="evidence" value="ECO:0007669"/>
    <property type="project" value="UniProtKB-KW"/>
</dbReference>
<gene>
    <name evidence="6" type="ORF">PT85_02125</name>
</gene>
<dbReference type="SMART" id="SM00419">
    <property type="entry name" value="HTH_CRP"/>
    <property type="match status" value="1"/>
</dbReference>
<dbReference type="InterPro" id="IPR012318">
    <property type="entry name" value="HTH_CRP"/>
</dbReference>
<dbReference type="EMBL" id="JTAK01000001">
    <property type="protein sequence ID" value="KHO66391.1"/>
    <property type="molecule type" value="Genomic_DNA"/>
</dbReference>
<dbReference type="SUPFAM" id="SSF51206">
    <property type="entry name" value="cAMP-binding domain-like"/>
    <property type="match status" value="1"/>
</dbReference>
<evidence type="ECO:0000313" key="7">
    <source>
        <dbReference type="Proteomes" id="UP000030980"/>
    </source>
</evidence>
<evidence type="ECO:0000259" key="5">
    <source>
        <dbReference type="PROSITE" id="PS51063"/>
    </source>
</evidence>
<dbReference type="OrthoDB" id="9777588at2"/>
<dbReference type="Pfam" id="PF13545">
    <property type="entry name" value="HTH_Crp_2"/>
    <property type="match status" value="1"/>
</dbReference>
<dbReference type="InterPro" id="IPR014710">
    <property type="entry name" value="RmlC-like_jellyroll"/>
</dbReference>
<dbReference type="InterPro" id="IPR000595">
    <property type="entry name" value="cNMP-bd_dom"/>
</dbReference>
<dbReference type="InterPro" id="IPR050397">
    <property type="entry name" value="Env_Response_Regulators"/>
</dbReference>
<proteinExistence type="predicted"/>
<dbReference type="RefSeq" id="WP_039605793.1">
    <property type="nucleotide sequence ID" value="NZ_FMUP01000012.1"/>
</dbReference>
<evidence type="ECO:0000256" key="3">
    <source>
        <dbReference type="ARBA" id="ARBA00023163"/>
    </source>
</evidence>
<dbReference type="InterPro" id="IPR036388">
    <property type="entry name" value="WH-like_DNA-bd_sf"/>
</dbReference>
<keyword evidence="7" id="KW-1185">Reference proteome</keyword>
<dbReference type="PANTHER" id="PTHR24567:SF68">
    <property type="entry name" value="DNA-BINDING TRANSCRIPTIONAL DUAL REGULATOR CRP"/>
    <property type="match status" value="1"/>
</dbReference>
<keyword evidence="3" id="KW-0804">Transcription</keyword>
<dbReference type="Gene3D" id="2.60.120.10">
    <property type="entry name" value="Jelly Rolls"/>
    <property type="match status" value="1"/>
</dbReference>
<dbReference type="GO" id="GO:0003700">
    <property type="term" value="F:DNA-binding transcription factor activity"/>
    <property type="evidence" value="ECO:0007669"/>
    <property type="project" value="TreeGrafter"/>
</dbReference>
<dbReference type="AlphaFoldDB" id="A0A0B3BZ84"/>
<dbReference type="SUPFAM" id="SSF46785">
    <property type="entry name" value="Winged helix' DNA-binding domain"/>
    <property type="match status" value="1"/>
</dbReference>
<feature type="domain" description="HTH crp-type" evidence="5">
    <location>
        <begin position="151"/>
        <end position="218"/>
    </location>
</feature>
<accession>A0A0B3BZ84</accession>
<dbReference type="Pfam" id="PF00027">
    <property type="entry name" value="cNMP_binding"/>
    <property type="match status" value="1"/>
</dbReference>
<dbReference type="PROSITE" id="PS51063">
    <property type="entry name" value="HTH_CRP_2"/>
    <property type="match status" value="1"/>
</dbReference>
<keyword evidence="2" id="KW-0238">DNA-binding</keyword>
<organism evidence="6 7">
    <name type="scientific">Pseudomonas flexibilis</name>
    <dbReference type="NCBI Taxonomy" id="706570"/>
    <lineage>
        <taxon>Bacteria</taxon>
        <taxon>Pseudomonadati</taxon>
        <taxon>Pseudomonadota</taxon>
        <taxon>Gammaproteobacteria</taxon>
        <taxon>Pseudomonadales</taxon>
        <taxon>Pseudomonadaceae</taxon>
        <taxon>Pseudomonas</taxon>
    </lineage>
</organism>
<dbReference type="STRING" id="706570.PT85_02125"/>
<dbReference type="GO" id="GO:0005829">
    <property type="term" value="C:cytosol"/>
    <property type="evidence" value="ECO:0007669"/>
    <property type="project" value="TreeGrafter"/>
</dbReference>
<dbReference type="Proteomes" id="UP000030980">
    <property type="component" value="Unassembled WGS sequence"/>
</dbReference>
<dbReference type="InterPro" id="IPR018490">
    <property type="entry name" value="cNMP-bd_dom_sf"/>
</dbReference>
<evidence type="ECO:0000256" key="2">
    <source>
        <dbReference type="ARBA" id="ARBA00023125"/>
    </source>
</evidence>
<dbReference type="SMART" id="SM00100">
    <property type="entry name" value="cNMP"/>
    <property type="match status" value="1"/>
</dbReference>
<feature type="domain" description="Cyclic nucleotide-binding" evidence="4">
    <location>
        <begin position="16"/>
        <end position="137"/>
    </location>
</feature>
<keyword evidence="1" id="KW-0805">Transcription regulation</keyword>
<sequence>MLTDTEILTTLRQHPLFEGLAEGPFQEVCRLAIQRRLDAGECLLHQGEPAERFYVLVQGQMKLTRVLMEGQEKLVEIIQPGQSFGETLMFSGLECNPFSASALKTSSLVSLDSLHYRRLLEAQPQLCLNLLGRFSQRMQQFLDEIDTLAMANASQRVARYLNQELQDGANLVQLHVPKRLIASQLGIQPETFSRILHRLMDAGIIAMERRSIRVLDTPALTGFIQ</sequence>
<dbReference type="PANTHER" id="PTHR24567">
    <property type="entry name" value="CRP FAMILY TRANSCRIPTIONAL REGULATORY PROTEIN"/>
    <property type="match status" value="1"/>
</dbReference>